<keyword evidence="3" id="KW-1185">Reference proteome</keyword>
<dbReference type="Proteomes" id="UP000314294">
    <property type="component" value="Unassembled WGS sequence"/>
</dbReference>
<dbReference type="AlphaFoldDB" id="A0A4Z2EZY8"/>
<protein>
    <submittedName>
        <fullName evidence="2">Uncharacterized protein</fullName>
    </submittedName>
</protein>
<evidence type="ECO:0000313" key="3">
    <source>
        <dbReference type="Proteomes" id="UP000314294"/>
    </source>
</evidence>
<name>A0A4Z2EZY8_9TELE</name>
<organism evidence="2 3">
    <name type="scientific">Liparis tanakae</name>
    <name type="common">Tanaka's snailfish</name>
    <dbReference type="NCBI Taxonomy" id="230148"/>
    <lineage>
        <taxon>Eukaryota</taxon>
        <taxon>Metazoa</taxon>
        <taxon>Chordata</taxon>
        <taxon>Craniata</taxon>
        <taxon>Vertebrata</taxon>
        <taxon>Euteleostomi</taxon>
        <taxon>Actinopterygii</taxon>
        <taxon>Neopterygii</taxon>
        <taxon>Teleostei</taxon>
        <taxon>Neoteleostei</taxon>
        <taxon>Acanthomorphata</taxon>
        <taxon>Eupercaria</taxon>
        <taxon>Perciformes</taxon>
        <taxon>Cottioidei</taxon>
        <taxon>Cottales</taxon>
        <taxon>Liparidae</taxon>
        <taxon>Liparis</taxon>
    </lineage>
</organism>
<proteinExistence type="predicted"/>
<accession>A0A4Z2EZY8</accession>
<evidence type="ECO:0000313" key="2">
    <source>
        <dbReference type="EMBL" id="TNN34081.1"/>
    </source>
</evidence>
<gene>
    <name evidence="2" type="ORF">EYF80_055753</name>
</gene>
<sequence length="168" mass="18112">MKSNRGLGEPRRTAEPTPTSAEERSSGREANIAAGSDLTRNTSTAIYLETATRCVPVVGGAKILLHVRVPDAEVRRRLPVDGPHASPRLSEQVPSRQGALLKHKIGEEVVQDSLSAPSPETTSVYIDPPLQESVGFSSQELAFNLLGRVFCNAAPHLHGERGVERCEI</sequence>
<comment type="caution">
    <text evidence="2">The sequence shown here is derived from an EMBL/GenBank/DDBJ whole genome shotgun (WGS) entry which is preliminary data.</text>
</comment>
<dbReference type="EMBL" id="SRLO01002045">
    <property type="protein sequence ID" value="TNN34081.1"/>
    <property type="molecule type" value="Genomic_DNA"/>
</dbReference>
<evidence type="ECO:0000256" key="1">
    <source>
        <dbReference type="SAM" id="MobiDB-lite"/>
    </source>
</evidence>
<reference evidence="2 3" key="1">
    <citation type="submission" date="2019-03" db="EMBL/GenBank/DDBJ databases">
        <title>First draft genome of Liparis tanakae, snailfish: a comprehensive survey of snailfish specific genes.</title>
        <authorList>
            <person name="Kim W."/>
            <person name="Song I."/>
            <person name="Jeong J.-H."/>
            <person name="Kim D."/>
            <person name="Kim S."/>
            <person name="Ryu S."/>
            <person name="Song J.Y."/>
            <person name="Lee S.K."/>
        </authorList>
    </citation>
    <scope>NUCLEOTIDE SEQUENCE [LARGE SCALE GENOMIC DNA]</scope>
    <source>
        <tissue evidence="2">Muscle</tissue>
    </source>
</reference>
<feature type="region of interest" description="Disordered" evidence="1">
    <location>
        <begin position="1"/>
        <end position="36"/>
    </location>
</feature>